<dbReference type="Proteomes" id="UP001190700">
    <property type="component" value="Unassembled WGS sequence"/>
</dbReference>
<dbReference type="SUPFAM" id="SSF56112">
    <property type="entry name" value="Protein kinase-like (PK-like)"/>
    <property type="match status" value="1"/>
</dbReference>
<keyword evidence="3" id="KW-1185">Reference proteome</keyword>
<feature type="non-terminal residue" evidence="2">
    <location>
        <position position="1"/>
    </location>
</feature>
<gene>
    <name evidence="2" type="ORF">CYMTET_22198</name>
</gene>
<dbReference type="InterPro" id="IPR011009">
    <property type="entry name" value="Kinase-like_dom_sf"/>
</dbReference>
<dbReference type="AlphaFoldDB" id="A0AAE0L2D7"/>
<dbReference type="PANTHER" id="PTHR44329">
    <property type="entry name" value="SERINE/THREONINE-PROTEIN KINASE TNNI3K-RELATED"/>
    <property type="match status" value="1"/>
</dbReference>
<feature type="domain" description="Protein kinase" evidence="1">
    <location>
        <begin position="26"/>
        <end position="319"/>
    </location>
</feature>
<dbReference type="InterPro" id="IPR000719">
    <property type="entry name" value="Prot_kinase_dom"/>
</dbReference>
<reference evidence="2 3" key="1">
    <citation type="journal article" date="2015" name="Genome Biol. Evol.">
        <title>Comparative Genomics of a Bacterivorous Green Alga Reveals Evolutionary Causalities and Consequences of Phago-Mixotrophic Mode of Nutrition.</title>
        <authorList>
            <person name="Burns J.A."/>
            <person name="Paasch A."/>
            <person name="Narechania A."/>
            <person name="Kim E."/>
        </authorList>
    </citation>
    <scope>NUCLEOTIDE SEQUENCE [LARGE SCALE GENOMIC DNA]</scope>
    <source>
        <strain evidence="2 3">PLY_AMNH</strain>
    </source>
</reference>
<dbReference type="InterPro" id="IPR051681">
    <property type="entry name" value="Ser/Thr_Kinases-Pseudokinases"/>
</dbReference>
<dbReference type="GO" id="GO:0005524">
    <property type="term" value="F:ATP binding"/>
    <property type="evidence" value="ECO:0007669"/>
    <property type="project" value="InterPro"/>
</dbReference>
<dbReference type="PROSITE" id="PS50011">
    <property type="entry name" value="PROTEIN_KINASE_DOM"/>
    <property type="match status" value="1"/>
</dbReference>
<protein>
    <recommendedName>
        <fullName evidence="1">Protein kinase domain-containing protein</fullName>
    </recommendedName>
</protein>
<dbReference type="GO" id="GO:0004674">
    <property type="term" value="F:protein serine/threonine kinase activity"/>
    <property type="evidence" value="ECO:0007669"/>
    <property type="project" value="TreeGrafter"/>
</dbReference>
<proteinExistence type="predicted"/>
<accession>A0AAE0L2D7</accession>
<evidence type="ECO:0000259" key="1">
    <source>
        <dbReference type="PROSITE" id="PS50011"/>
    </source>
</evidence>
<evidence type="ECO:0000313" key="2">
    <source>
        <dbReference type="EMBL" id="KAK3269357.1"/>
    </source>
</evidence>
<dbReference type="SMART" id="SM00220">
    <property type="entry name" value="S_TKc"/>
    <property type="match status" value="1"/>
</dbReference>
<organism evidence="2 3">
    <name type="scientific">Cymbomonas tetramitiformis</name>
    <dbReference type="NCBI Taxonomy" id="36881"/>
    <lineage>
        <taxon>Eukaryota</taxon>
        <taxon>Viridiplantae</taxon>
        <taxon>Chlorophyta</taxon>
        <taxon>Pyramimonadophyceae</taxon>
        <taxon>Pyramimonadales</taxon>
        <taxon>Pyramimonadaceae</taxon>
        <taxon>Cymbomonas</taxon>
    </lineage>
</organism>
<dbReference type="EMBL" id="LGRX02011029">
    <property type="protein sequence ID" value="KAK3269357.1"/>
    <property type="molecule type" value="Genomic_DNA"/>
</dbReference>
<comment type="caution">
    <text evidence="2">The sequence shown here is derived from an EMBL/GenBank/DDBJ whole genome shotgun (WGS) entry which is preliminary data.</text>
</comment>
<name>A0AAE0L2D7_9CHLO</name>
<dbReference type="Gene3D" id="1.10.510.10">
    <property type="entry name" value="Transferase(Phosphotransferase) domain 1"/>
    <property type="match status" value="1"/>
</dbReference>
<sequence>DDPAYVARVITACREGAVPLYFPTLAHSVHVGGPGSHGGLFDTTYPFLVDLYELEGLAQSAFEEGGGLAQSAWEGGEGRLAQSACEEGAGSSHSSALALVASLRNAPRHMDVTNVLGMTHIPTAEGDFGELLLVTEGLAQQSARSLFVRAAGESDKSVAVNLSVAEGRAKATFDILAAGDPSLKDCVNVCLSVAEGMAHLHQSCGLLHYDLQPSNVLCARLWDGGWHGLVADYGIAPAGRGSYGKTDDVRAFGRLCWALLAGKDFPTEQPPEQALLQLPASTPAKLRELVEECLCSTFLSDLSFVVLVARLAKIKASMP</sequence>
<evidence type="ECO:0000313" key="3">
    <source>
        <dbReference type="Proteomes" id="UP001190700"/>
    </source>
</evidence>